<dbReference type="PANTHER" id="PTHR24055">
    <property type="entry name" value="MITOGEN-ACTIVATED PROTEIN KINASE"/>
    <property type="match status" value="1"/>
</dbReference>
<dbReference type="PROSITE" id="PS50011">
    <property type="entry name" value="PROTEIN_KINASE_DOM"/>
    <property type="match status" value="1"/>
</dbReference>
<evidence type="ECO:0000256" key="4">
    <source>
        <dbReference type="RuleBase" id="RU000304"/>
    </source>
</evidence>
<dbReference type="OrthoDB" id="4062651at2759"/>
<dbReference type="AlphaFoldDB" id="A0A078B8Y5"/>
<keyword evidence="6" id="KW-0808">Transferase</keyword>
<dbReference type="Proteomes" id="UP000039865">
    <property type="component" value="Unassembled WGS sequence"/>
</dbReference>
<dbReference type="InterPro" id="IPR011009">
    <property type="entry name" value="Kinase-like_dom_sf"/>
</dbReference>
<dbReference type="GO" id="GO:0005524">
    <property type="term" value="F:ATP binding"/>
    <property type="evidence" value="ECO:0007669"/>
    <property type="project" value="UniProtKB-UniRule"/>
</dbReference>
<keyword evidence="7" id="KW-1185">Reference proteome</keyword>
<dbReference type="InterPro" id="IPR050117">
    <property type="entry name" value="MAPK"/>
</dbReference>
<keyword evidence="6" id="KW-0418">Kinase</keyword>
<dbReference type="InParanoid" id="A0A078B8Y5"/>
<dbReference type="EMBL" id="CCKQ01018715">
    <property type="protein sequence ID" value="CDW90696.1"/>
    <property type="molecule type" value="Genomic_DNA"/>
</dbReference>
<dbReference type="InterPro" id="IPR017441">
    <property type="entry name" value="Protein_kinase_ATP_BS"/>
</dbReference>
<keyword evidence="2 3" id="KW-0067">ATP-binding</keyword>
<evidence type="ECO:0000256" key="3">
    <source>
        <dbReference type="PROSITE-ProRule" id="PRU10141"/>
    </source>
</evidence>
<evidence type="ECO:0000259" key="5">
    <source>
        <dbReference type="PROSITE" id="PS50011"/>
    </source>
</evidence>
<dbReference type="GO" id="GO:0004674">
    <property type="term" value="F:protein serine/threonine kinase activity"/>
    <property type="evidence" value="ECO:0007669"/>
    <property type="project" value="UniProtKB-KW"/>
</dbReference>
<dbReference type="SUPFAM" id="SSF56112">
    <property type="entry name" value="Protein kinase-like (PK-like)"/>
    <property type="match status" value="1"/>
</dbReference>
<dbReference type="InterPro" id="IPR008271">
    <property type="entry name" value="Ser/Thr_kinase_AS"/>
</dbReference>
<dbReference type="Gene3D" id="1.10.510.10">
    <property type="entry name" value="Transferase(Phosphotransferase) domain 1"/>
    <property type="match status" value="1"/>
</dbReference>
<comment type="similarity">
    <text evidence="4">Belongs to the protein kinase superfamily.</text>
</comment>
<sequence>MNMFEDESLSFLNSLELYPSILKQYTRYQVQKKLGEGSYGEVWLAYDAQNQIDVAIKIYKNPKDSVKIASSILSEISIMRQLSQSKNPNMIRLYDILTGLDDKGKHQIAAVMEYIPNTLDELMRDPSNFVKNPGLIESIMRELLTGLSFLHQCGIIHRDLKPTNILFKQDCEGRIVLKIIDFSISKVKTDEGLEFLNNLFYNQVYKSPFQGDYTKEVTTRPYRAPEVAMMARHDFQVDIWAAGCILAEMLISTIAMKRQLLFPARQCQPLSPNMLNPQLSKEQSLQQVEDLLVLQIKFREPLSMNEFNFLDSNRQKDYVRIISQIRTNYKINYTLSYFQQFGSQAFDLLNGMLAFNPSNRFDALKSLKHPYLTESDDDIESILHLALADGINQVIISDYHQILKSIQSIEGINKMIVKQQSLLNKVI</sequence>
<accession>A0A078B8Y5</accession>
<dbReference type="Gene3D" id="3.30.200.20">
    <property type="entry name" value="Phosphorylase Kinase, domain 1"/>
    <property type="match status" value="1"/>
</dbReference>
<protein>
    <submittedName>
        <fullName evidence="6">Mitogen-activated protein kinase 2</fullName>
    </submittedName>
</protein>
<evidence type="ECO:0000313" key="7">
    <source>
        <dbReference type="Proteomes" id="UP000039865"/>
    </source>
</evidence>
<keyword evidence="4" id="KW-0723">Serine/threonine-protein kinase</keyword>
<dbReference type="Pfam" id="PF00069">
    <property type="entry name" value="Pkinase"/>
    <property type="match status" value="1"/>
</dbReference>
<dbReference type="PROSITE" id="PS00107">
    <property type="entry name" value="PROTEIN_KINASE_ATP"/>
    <property type="match status" value="1"/>
</dbReference>
<evidence type="ECO:0000313" key="6">
    <source>
        <dbReference type="EMBL" id="CDW90696.1"/>
    </source>
</evidence>
<organism evidence="6 7">
    <name type="scientific">Stylonychia lemnae</name>
    <name type="common">Ciliate</name>
    <dbReference type="NCBI Taxonomy" id="5949"/>
    <lineage>
        <taxon>Eukaryota</taxon>
        <taxon>Sar</taxon>
        <taxon>Alveolata</taxon>
        <taxon>Ciliophora</taxon>
        <taxon>Intramacronucleata</taxon>
        <taxon>Spirotrichea</taxon>
        <taxon>Stichotrichia</taxon>
        <taxon>Sporadotrichida</taxon>
        <taxon>Oxytrichidae</taxon>
        <taxon>Stylonychinae</taxon>
        <taxon>Stylonychia</taxon>
    </lineage>
</organism>
<dbReference type="InterPro" id="IPR000719">
    <property type="entry name" value="Prot_kinase_dom"/>
</dbReference>
<evidence type="ECO:0000256" key="2">
    <source>
        <dbReference type="ARBA" id="ARBA00022840"/>
    </source>
</evidence>
<keyword evidence="1 3" id="KW-0547">Nucleotide-binding</keyword>
<gene>
    <name evidence="6" type="primary">Contig9857.g10537</name>
    <name evidence="6" type="ORF">STYLEM_19842</name>
</gene>
<feature type="domain" description="Protein kinase" evidence="5">
    <location>
        <begin position="28"/>
        <end position="372"/>
    </location>
</feature>
<feature type="binding site" evidence="3">
    <location>
        <position position="57"/>
    </location>
    <ligand>
        <name>ATP</name>
        <dbReference type="ChEBI" id="CHEBI:30616"/>
    </ligand>
</feature>
<name>A0A078B8Y5_STYLE</name>
<dbReference type="PROSITE" id="PS00108">
    <property type="entry name" value="PROTEIN_KINASE_ST"/>
    <property type="match status" value="1"/>
</dbReference>
<dbReference type="SMART" id="SM00220">
    <property type="entry name" value="S_TKc"/>
    <property type="match status" value="1"/>
</dbReference>
<evidence type="ECO:0000256" key="1">
    <source>
        <dbReference type="ARBA" id="ARBA00022741"/>
    </source>
</evidence>
<reference evidence="6 7" key="1">
    <citation type="submission" date="2014-06" db="EMBL/GenBank/DDBJ databases">
        <authorList>
            <person name="Swart Estienne"/>
        </authorList>
    </citation>
    <scope>NUCLEOTIDE SEQUENCE [LARGE SCALE GENOMIC DNA]</scope>
    <source>
        <strain evidence="6 7">130c</strain>
    </source>
</reference>
<proteinExistence type="inferred from homology"/>